<name>A0ABD2XEK8_9HYME</name>
<accession>A0ABD2XEK8</accession>
<evidence type="ECO:0000313" key="1">
    <source>
        <dbReference type="EMBL" id="KAL3403503.1"/>
    </source>
</evidence>
<reference evidence="1 2" key="1">
    <citation type="journal article" date="2024" name="bioRxiv">
        <title>A reference genome for Trichogramma kaykai: A tiny desert-dwelling parasitoid wasp with competing sex-ratio distorters.</title>
        <authorList>
            <person name="Culotta J."/>
            <person name="Lindsey A.R."/>
        </authorList>
    </citation>
    <scope>NUCLEOTIDE SEQUENCE [LARGE SCALE GENOMIC DNA]</scope>
    <source>
        <strain evidence="1 2">KSX58</strain>
    </source>
</reference>
<comment type="caution">
    <text evidence="1">The sequence shown here is derived from an EMBL/GenBank/DDBJ whole genome shotgun (WGS) entry which is preliminary data.</text>
</comment>
<sequence length="574" mass="66772">MADLADFNAWLKELHCPESHTSDHVKRSLHKGVLGLIWDDLPQIIRPLSEVTEVRKNILLYKLKHEPKDPLIQCVRNTVNLKVERARFDAKIKNAEKRWHKQELICRQKANLLEKKKAEKKSHQLKKNVIKIKNEQMLDQIQDCAKMQEICQNLMPPTVTEIPQQTIMDCLSLVSNYFGGPEKRKVWNRIAESLCPVKVQVLWNALLQARSYYTDFLIHLDLEENQSSSSKPKSNIDVGIAKIWSEHLDSVSKRFIYNGRMKNNEVKTMEYVQKIEEVIEKQRPELMDWLPLALEVKKLEVLQTELQKELESTEDLPKDNMLADDVLAQLIMEIKTMDSKIYDCVQEIQNAFGVLKTAGTVISKTRESLHSEMEKFQLLQTREETSRWSDVETELMIFHNDVEMEALRKIMLKGDIGSYKHLRTCYNQATTKIKFTNRSDIISSFPMLHMPIYYLVDFYKTYMANKTLTKRMNEEITPIQSDSWQPIVESPTVTVDSVQGLFELLRLASVANERTKEHSEEFERVSKAWSNQSLREVASKLFSDKTVHGATLDEWQKRFAGIVYVLQKSNVNVA</sequence>
<gene>
    <name evidence="1" type="ORF">TKK_003776</name>
</gene>
<dbReference type="AlphaFoldDB" id="A0ABD2XEK8"/>
<dbReference type="EMBL" id="JBJJXI010000030">
    <property type="protein sequence ID" value="KAL3403503.1"/>
    <property type="molecule type" value="Genomic_DNA"/>
</dbReference>
<organism evidence="1 2">
    <name type="scientific">Trichogramma kaykai</name>
    <dbReference type="NCBI Taxonomy" id="54128"/>
    <lineage>
        <taxon>Eukaryota</taxon>
        <taxon>Metazoa</taxon>
        <taxon>Ecdysozoa</taxon>
        <taxon>Arthropoda</taxon>
        <taxon>Hexapoda</taxon>
        <taxon>Insecta</taxon>
        <taxon>Pterygota</taxon>
        <taxon>Neoptera</taxon>
        <taxon>Endopterygota</taxon>
        <taxon>Hymenoptera</taxon>
        <taxon>Apocrita</taxon>
        <taxon>Proctotrupomorpha</taxon>
        <taxon>Chalcidoidea</taxon>
        <taxon>Trichogrammatidae</taxon>
        <taxon>Trichogramma</taxon>
    </lineage>
</organism>
<dbReference type="Proteomes" id="UP001627154">
    <property type="component" value="Unassembled WGS sequence"/>
</dbReference>
<evidence type="ECO:0000313" key="2">
    <source>
        <dbReference type="Proteomes" id="UP001627154"/>
    </source>
</evidence>
<proteinExistence type="predicted"/>
<protein>
    <submittedName>
        <fullName evidence="1">Uncharacterized protein</fullName>
    </submittedName>
</protein>
<keyword evidence="2" id="KW-1185">Reference proteome</keyword>